<dbReference type="Pfam" id="PF00111">
    <property type="entry name" value="Fer2"/>
    <property type="match status" value="1"/>
</dbReference>
<dbReference type="EMBL" id="QFPW01000039">
    <property type="protein sequence ID" value="PZQ45797.1"/>
    <property type="molecule type" value="Genomic_DNA"/>
</dbReference>
<feature type="domain" description="2Fe-2S ferredoxin-type" evidence="7">
    <location>
        <begin position="2"/>
        <end position="105"/>
    </location>
</feature>
<dbReference type="GO" id="GO:0009055">
    <property type="term" value="F:electron transfer activity"/>
    <property type="evidence" value="ECO:0007669"/>
    <property type="project" value="TreeGrafter"/>
</dbReference>
<reference evidence="8 9" key="1">
    <citation type="submission" date="2017-08" db="EMBL/GenBank/DDBJ databases">
        <title>Infants hospitalized years apart are colonized by the same room-sourced microbial strains.</title>
        <authorList>
            <person name="Brooks B."/>
            <person name="Olm M.R."/>
            <person name="Firek B.A."/>
            <person name="Baker R."/>
            <person name="Thomas B.C."/>
            <person name="Morowitz M.J."/>
            <person name="Banfield J.F."/>
        </authorList>
    </citation>
    <scope>NUCLEOTIDE SEQUENCE [LARGE SCALE GENOMIC DNA]</scope>
    <source>
        <strain evidence="8">S2_005_002_R2_34</strain>
    </source>
</reference>
<dbReference type="PROSITE" id="PS00814">
    <property type="entry name" value="ADX"/>
    <property type="match status" value="1"/>
</dbReference>
<evidence type="ECO:0000256" key="3">
    <source>
        <dbReference type="ARBA" id="ARBA00022723"/>
    </source>
</evidence>
<evidence type="ECO:0000256" key="2">
    <source>
        <dbReference type="ARBA" id="ARBA00022714"/>
    </source>
</evidence>
<evidence type="ECO:0000259" key="7">
    <source>
        <dbReference type="PROSITE" id="PS51085"/>
    </source>
</evidence>
<dbReference type="GO" id="GO:0046872">
    <property type="term" value="F:metal ion binding"/>
    <property type="evidence" value="ECO:0007669"/>
    <property type="project" value="UniProtKB-KW"/>
</dbReference>
<dbReference type="PRINTS" id="PR00355">
    <property type="entry name" value="ADRENODOXIN"/>
</dbReference>
<dbReference type="PANTHER" id="PTHR23426">
    <property type="entry name" value="FERREDOXIN/ADRENODOXIN"/>
    <property type="match status" value="1"/>
</dbReference>
<evidence type="ECO:0000256" key="4">
    <source>
        <dbReference type="ARBA" id="ARBA00023004"/>
    </source>
</evidence>
<dbReference type="InterPro" id="IPR012675">
    <property type="entry name" value="Beta-grasp_dom_sf"/>
</dbReference>
<evidence type="ECO:0000256" key="6">
    <source>
        <dbReference type="ARBA" id="ARBA00034078"/>
    </source>
</evidence>
<dbReference type="GO" id="GO:0051537">
    <property type="term" value="F:2 iron, 2 sulfur cluster binding"/>
    <property type="evidence" value="ECO:0007669"/>
    <property type="project" value="UniProtKB-KW"/>
</dbReference>
<keyword evidence="2" id="KW-0001">2Fe-2S</keyword>
<comment type="caution">
    <text evidence="8">The sequence shown here is derived from an EMBL/GenBank/DDBJ whole genome shotgun (WGS) entry which is preliminary data.</text>
</comment>
<accession>A0A2W5PMC9</accession>
<dbReference type="Gene3D" id="3.10.20.30">
    <property type="match status" value="1"/>
</dbReference>
<dbReference type="CDD" id="cd00207">
    <property type="entry name" value="fer2"/>
    <property type="match status" value="1"/>
</dbReference>
<sequence length="106" mass="11299">MPKVTFVSADGETTTVEAEAGLSVMEAAVRNDVAGIDAECGGSCACATCHVIVDPDWAGRLDPPSDSEREMLEYTIGPEETSRLACQIELTEDLDGIRVRLPVSQQ</sequence>
<proteinExistence type="inferred from homology"/>
<dbReference type="PROSITE" id="PS51085">
    <property type="entry name" value="2FE2S_FER_2"/>
    <property type="match status" value="1"/>
</dbReference>
<dbReference type="InterPro" id="IPR036010">
    <property type="entry name" value="2Fe-2S_ferredoxin-like_sf"/>
</dbReference>
<evidence type="ECO:0000256" key="5">
    <source>
        <dbReference type="ARBA" id="ARBA00023014"/>
    </source>
</evidence>
<organism evidence="8 9">
    <name type="scientific">Rhodovulum sulfidophilum</name>
    <name type="common">Rhodobacter sulfidophilus</name>
    <dbReference type="NCBI Taxonomy" id="35806"/>
    <lineage>
        <taxon>Bacteria</taxon>
        <taxon>Pseudomonadati</taxon>
        <taxon>Pseudomonadota</taxon>
        <taxon>Alphaproteobacteria</taxon>
        <taxon>Rhodobacterales</taxon>
        <taxon>Paracoccaceae</taxon>
        <taxon>Rhodovulum</taxon>
    </lineage>
</organism>
<gene>
    <name evidence="8" type="ORF">DI556_22045</name>
</gene>
<evidence type="ECO:0000313" key="8">
    <source>
        <dbReference type="EMBL" id="PZQ45797.1"/>
    </source>
</evidence>
<protein>
    <submittedName>
        <fullName evidence="8">2Fe-2S ferredoxin</fullName>
    </submittedName>
</protein>
<dbReference type="SUPFAM" id="SSF54292">
    <property type="entry name" value="2Fe-2S ferredoxin-like"/>
    <property type="match status" value="1"/>
</dbReference>
<dbReference type="Proteomes" id="UP000249185">
    <property type="component" value="Unassembled WGS sequence"/>
</dbReference>
<keyword evidence="3" id="KW-0479">Metal-binding</keyword>
<dbReference type="GO" id="GO:0140647">
    <property type="term" value="P:P450-containing electron transport chain"/>
    <property type="evidence" value="ECO:0007669"/>
    <property type="project" value="InterPro"/>
</dbReference>
<dbReference type="PANTHER" id="PTHR23426:SF65">
    <property type="entry name" value="FERREDOXIN-2, MITOCHONDRIAL"/>
    <property type="match status" value="1"/>
</dbReference>
<keyword evidence="5" id="KW-0411">Iron-sulfur</keyword>
<comment type="similarity">
    <text evidence="1">Belongs to the adrenodoxin/putidaredoxin family.</text>
</comment>
<dbReference type="AlphaFoldDB" id="A0A2W5PMC9"/>
<evidence type="ECO:0000313" key="9">
    <source>
        <dbReference type="Proteomes" id="UP000249185"/>
    </source>
</evidence>
<evidence type="ECO:0000256" key="1">
    <source>
        <dbReference type="ARBA" id="ARBA00010914"/>
    </source>
</evidence>
<name>A0A2W5PMC9_RHOSU</name>
<comment type="cofactor">
    <cofactor evidence="6">
        <name>[2Fe-2S] cluster</name>
        <dbReference type="ChEBI" id="CHEBI:190135"/>
    </cofactor>
</comment>
<dbReference type="InterPro" id="IPR018298">
    <property type="entry name" value="Adrenodoxin_Fe-S_BS"/>
</dbReference>
<dbReference type="InterPro" id="IPR001041">
    <property type="entry name" value="2Fe-2S_ferredoxin-type"/>
</dbReference>
<keyword evidence="4" id="KW-0408">Iron</keyword>
<dbReference type="InterPro" id="IPR001055">
    <property type="entry name" value="Adrenodoxin-like"/>
</dbReference>